<dbReference type="Proteomes" id="UP000095280">
    <property type="component" value="Unplaced"/>
</dbReference>
<evidence type="ECO:0000313" key="1">
    <source>
        <dbReference type="Proteomes" id="UP000095280"/>
    </source>
</evidence>
<accession>A0A1I8IJY4</accession>
<dbReference type="AlphaFoldDB" id="A0A1I8IJY4"/>
<reference evidence="2" key="1">
    <citation type="submission" date="2016-11" db="UniProtKB">
        <authorList>
            <consortium name="WormBaseParasite"/>
        </authorList>
    </citation>
    <scope>IDENTIFICATION</scope>
</reference>
<dbReference type="WBParaSite" id="maker-uti_cns_0013355-snap-gene-0.2-mRNA-1">
    <property type="protein sequence ID" value="maker-uti_cns_0013355-snap-gene-0.2-mRNA-1"/>
    <property type="gene ID" value="maker-uti_cns_0013355-snap-gene-0.2"/>
</dbReference>
<name>A0A1I8IJY4_9PLAT</name>
<protein>
    <submittedName>
        <fullName evidence="2">Ion_trans domain-containing protein</fullName>
    </submittedName>
</protein>
<proteinExistence type="predicted"/>
<organism evidence="1 2">
    <name type="scientific">Macrostomum lignano</name>
    <dbReference type="NCBI Taxonomy" id="282301"/>
    <lineage>
        <taxon>Eukaryota</taxon>
        <taxon>Metazoa</taxon>
        <taxon>Spiralia</taxon>
        <taxon>Lophotrochozoa</taxon>
        <taxon>Platyhelminthes</taxon>
        <taxon>Rhabditophora</taxon>
        <taxon>Macrostomorpha</taxon>
        <taxon>Macrostomida</taxon>
        <taxon>Macrostomidae</taxon>
        <taxon>Macrostomum</taxon>
    </lineage>
</organism>
<sequence>MADKSEAWSEALIFLAAFVIINAVIMLVFWFSYAITSSNRMSSIDFADFSSAGQRKVGDQPDQQNRLLIQEEKKLEARDSGRFSNPRQSSGSSDRSSLSELGFDSSSDEKLIASMSGQALSSTTDTRFFHRTISLQKQLRPESIGMLQQFEENATDDFKQLLAGLSDRRDGKIKDPGSSKLAQEDAPTPNQVIEYRRYHKLVPIRRFEPGFLLSPDKSPSVPRQTRSKADAKSL</sequence>
<evidence type="ECO:0000313" key="2">
    <source>
        <dbReference type="WBParaSite" id="maker-uti_cns_0013355-snap-gene-0.2-mRNA-1"/>
    </source>
</evidence>
<keyword evidence="1" id="KW-1185">Reference proteome</keyword>